<dbReference type="RefSeq" id="WP_354645355.1">
    <property type="nucleotide sequence ID" value="NZ_CP159873.1"/>
</dbReference>
<organism evidence="1">
    <name type="scientific">Kitasatospora camelliae</name>
    <dbReference type="NCBI Taxonomy" id="3156397"/>
    <lineage>
        <taxon>Bacteria</taxon>
        <taxon>Bacillati</taxon>
        <taxon>Actinomycetota</taxon>
        <taxon>Actinomycetes</taxon>
        <taxon>Kitasatosporales</taxon>
        <taxon>Streptomycetaceae</taxon>
        <taxon>Kitasatospora</taxon>
    </lineage>
</organism>
<dbReference type="EMBL" id="CP159873">
    <property type="protein sequence ID" value="XCM84420.1"/>
    <property type="molecule type" value="Genomic_DNA"/>
</dbReference>
<reference evidence="1" key="1">
    <citation type="submission" date="2024-06" db="EMBL/GenBank/DDBJ databases">
        <title>The genome sequences of Kitasatospora sp. strain HUAS MG31.</title>
        <authorList>
            <person name="Mo P."/>
        </authorList>
    </citation>
    <scope>NUCLEOTIDE SEQUENCE</scope>
    <source>
        <strain evidence="1">HUAS MG31</strain>
        <plasmid evidence="1">punmamed1</plasmid>
    </source>
</reference>
<sequence>MGVAFLEWDGLFRPGFGESLERDRSNPLGRSGVKRPIPLSGFSVRRGEMPPHFIAEAADGMHLRTAGAGPEQPAEYRAFPIPD</sequence>
<dbReference type="KEGG" id="kcm:ABWK59_36440"/>
<name>A0AAU8K7Z6_9ACTN</name>
<evidence type="ECO:0000313" key="1">
    <source>
        <dbReference type="EMBL" id="XCM84420.1"/>
    </source>
</evidence>
<keyword evidence="1" id="KW-0614">Plasmid</keyword>
<protein>
    <submittedName>
        <fullName evidence="1">Uncharacterized protein</fullName>
    </submittedName>
</protein>
<proteinExistence type="predicted"/>
<gene>
    <name evidence="1" type="ORF">ABWK59_36440</name>
</gene>
<accession>A0AAU8K7Z6</accession>
<geneLocation type="plasmid" evidence="1">
    <name>punmamed1</name>
</geneLocation>
<dbReference type="AlphaFoldDB" id="A0AAU8K7Z6"/>